<dbReference type="WBParaSite" id="MBELARI_LOCUS10178">
    <property type="protein sequence ID" value="MBELARI_LOCUS10178"/>
    <property type="gene ID" value="MBELARI_LOCUS10178"/>
</dbReference>
<dbReference type="AlphaFoldDB" id="A0AAF3E8D8"/>
<reference evidence="2" key="1">
    <citation type="submission" date="2024-02" db="UniProtKB">
        <authorList>
            <consortium name="WormBaseParasite"/>
        </authorList>
    </citation>
    <scope>IDENTIFICATION</scope>
</reference>
<proteinExistence type="predicted"/>
<organism evidence="1 2">
    <name type="scientific">Mesorhabditis belari</name>
    <dbReference type="NCBI Taxonomy" id="2138241"/>
    <lineage>
        <taxon>Eukaryota</taxon>
        <taxon>Metazoa</taxon>
        <taxon>Ecdysozoa</taxon>
        <taxon>Nematoda</taxon>
        <taxon>Chromadorea</taxon>
        <taxon>Rhabditida</taxon>
        <taxon>Rhabditina</taxon>
        <taxon>Rhabditomorpha</taxon>
        <taxon>Rhabditoidea</taxon>
        <taxon>Rhabditidae</taxon>
        <taxon>Mesorhabditinae</taxon>
        <taxon>Mesorhabditis</taxon>
    </lineage>
</organism>
<sequence>MESMREKTMKNKVKRVTVLSLAQIYKRVNEFMYKATKGINLSKLREIIYIKSCEALHPVADGEEEFVEAIRNGIKSGAVKKLYIDDKNLLLPIILMPPRSGFSLDSSDSAERAIIENEGSEEQCQDEVYLFEEQIEFNEICLQRWQNLPRLPQIILFLQTVAKVRKQFAFHTWLEEIEVVISSELITLGMLVPMISSDEKRLQITFAQCVLYAFLVDIRRMDPAKKVIFEFLTNHGGKVNEAILQRGTRLSSHAIFDIISESNENFDVSFENDETKFSVKKSLITLV</sequence>
<protein>
    <submittedName>
        <fullName evidence="2">Uncharacterized protein</fullName>
    </submittedName>
</protein>
<dbReference type="Proteomes" id="UP000887575">
    <property type="component" value="Unassembled WGS sequence"/>
</dbReference>
<keyword evidence="1" id="KW-1185">Reference proteome</keyword>
<name>A0AAF3E8D8_9BILA</name>
<evidence type="ECO:0000313" key="1">
    <source>
        <dbReference type="Proteomes" id="UP000887575"/>
    </source>
</evidence>
<accession>A0AAF3E8D8</accession>
<evidence type="ECO:0000313" key="2">
    <source>
        <dbReference type="WBParaSite" id="MBELARI_LOCUS10178"/>
    </source>
</evidence>